<gene>
    <name evidence="2" type="ORF">BGM30_14030</name>
</gene>
<evidence type="ECO:0000313" key="2">
    <source>
        <dbReference type="EMBL" id="GBD52310.1"/>
    </source>
</evidence>
<dbReference type="AlphaFoldDB" id="A0A2H6BQ86"/>
<organism evidence="2 3">
    <name type="scientific">Microcystis aeruginosa NIES-298</name>
    <dbReference type="NCBI Taxonomy" id="449468"/>
    <lineage>
        <taxon>Bacteria</taxon>
        <taxon>Bacillati</taxon>
        <taxon>Cyanobacteriota</taxon>
        <taxon>Cyanophyceae</taxon>
        <taxon>Oscillatoriophycideae</taxon>
        <taxon>Chroococcales</taxon>
        <taxon>Microcystaceae</taxon>
        <taxon>Microcystis</taxon>
    </lineage>
</organism>
<dbReference type="CDD" id="cd18772">
    <property type="entry name" value="PIN_Mut7-C-like"/>
    <property type="match status" value="1"/>
</dbReference>
<feature type="domain" description="DUF5615" evidence="1">
    <location>
        <begin position="1"/>
        <end position="108"/>
    </location>
</feature>
<dbReference type="RefSeq" id="WP_103111853.1">
    <property type="nucleotide sequence ID" value="NZ_BEIU01000001.1"/>
</dbReference>
<dbReference type="Pfam" id="PF18480">
    <property type="entry name" value="DUF5615"/>
    <property type="match status" value="1"/>
</dbReference>
<comment type="caution">
    <text evidence="2">The sequence shown here is derived from an EMBL/GenBank/DDBJ whole genome shotgun (WGS) entry which is preliminary data.</text>
</comment>
<dbReference type="InterPro" id="IPR041049">
    <property type="entry name" value="DUF5615"/>
</dbReference>
<protein>
    <recommendedName>
        <fullName evidence="1">DUF5615 domain-containing protein</fullName>
    </recommendedName>
</protein>
<evidence type="ECO:0000313" key="3">
    <source>
        <dbReference type="Proteomes" id="UP000236321"/>
    </source>
</evidence>
<dbReference type="Proteomes" id="UP000236321">
    <property type="component" value="Unassembled WGS sequence"/>
</dbReference>
<reference evidence="3" key="1">
    <citation type="submission" date="2017-12" db="EMBL/GenBank/DDBJ databases">
        <title>Improved Draft Genome Sequence of Microcystis aeruginosa NIES-298, a Microcystin-Producing Cyanobacterium from Lake Kasumigaura, Japan.</title>
        <authorList>
            <person name="Yamaguchi H."/>
            <person name="Suzuki S."/>
            <person name="Kawachi M."/>
        </authorList>
    </citation>
    <scope>NUCLEOTIDE SEQUENCE [LARGE SCALE GENOMIC DNA]</scope>
    <source>
        <strain evidence="3">NIES-298</strain>
    </source>
</reference>
<proteinExistence type="predicted"/>
<name>A0A2H6BQ86_MICAE</name>
<accession>A0A2H6BQ86</accession>
<sequence length="117" mass="13297">MNFLVDAQLPVRLARFLQAAGHGTIHTKDLPQQNATTDAEINALSIQQNRIVITKDRDFLDSFLINQEPYKLLLVTTVNITNVELEALFQNNLTQIEALFTQHSLIEMSRNSIIVHQ</sequence>
<evidence type="ECO:0000259" key="1">
    <source>
        <dbReference type="Pfam" id="PF18480"/>
    </source>
</evidence>
<dbReference type="EMBL" id="BEYQ01000004">
    <property type="protein sequence ID" value="GBD52310.1"/>
    <property type="molecule type" value="Genomic_DNA"/>
</dbReference>